<feature type="domain" description="Arf-GAP" evidence="20">
    <location>
        <begin position="355"/>
        <end position="477"/>
    </location>
</feature>
<dbReference type="Gene3D" id="1.20.1270.60">
    <property type="entry name" value="Arfaptin homology (AH) domain/BAR domain"/>
    <property type="match status" value="1"/>
</dbReference>
<dbReference type="InterPro" id="IPR037278">
    <property type="entry name" value="ARFGAP/RecO"/>
</dbReference>
<dbReference type="InterPro" id="IPR037844">
    <property type="entry name" value="PH_ASAP"/>
</dbReference>
<dbReference type="Proteomes" id="UP000556165">
    <property type="component" value="Unassembled WGS sequence"/>
</dbReference>
<organism evidence="21 22">
    <name type="scientific">Phaetusa simplex</name>
    <name type="common">large-billed tern</name>
    <dbReference type="NCBI Taxonomy" id="297813"/>
    <lineage>
        <taxon>Eukaryota</taxon>
        <taxon>Metazoa</taxon>
        <taxon>Chordata</taxon>
        <taxon>Craniata</taxon>
        <taxon>Vertebrata</taxon>
        <taxon>Euteleostomi</taxon>
        <taxon>Archelosauria</taxon>
        <taxon>Archosauria</taxon>
        <taxon>Dinosauria</taxon>
        <taxon>Saurischia</taxon>
        <taxon>Theropoda</taxon>
        <taxon>Coelurosauria</taxon>
        <taxon>Aves</taxon>
        <taxon>Neognathae</taxon>
        <taxon>Neoaves</taxon>
        <taxon>Charadriiformes</taxon>
        <taxon>Laridae</taxon>
        <taxon>Phaetusa</taxon>
    </lineage>
</organism>
<dbReference type="GO" id="GO:0005096">
    <property type="term" value="F:GTPase activator activity"/>
    <property type="evidence" value="ECO:0007669"/>
    <property type="project" value="UniProtKB-KW"/>
</dbReference>
<dbReference type="Pfam" id="PF14604">
    <property type="entry name" value="SH3_9"/>
    <property type="match status" value="1"/>
</dbReference>
<protein>
    <submittedName>
        <fullName evidence="21">ASAP2 protein</fullName>
    </submittedName>
</protein>
<dbReference type="InterPro" id="IPR004148">
    <property type="entry name" value="BAR_dom"/>
</dbReference>
<keyword evidence="6" id="KW-0963">Cytoplasm</keyword>
<keyword evidence="16" id="KW-0863">Zinc-finger</keyword>
<dbReference type="SMART" id="SM00105">
    <property type="entry name" value="ArfGap"/>
    <property type="match status" value="1"/>
</dbReference>
<evidence type="ECO:0000256" key="11">
    <source>
        <dbReference type="ARBA" id="ARBA00023034"/>
    </source>
</evidence>
<dbReference type="PROSITE" id="PS50115">
    <property type="entry name" value="ARFGAP"/>
    <property type="match status" value="1"/>
</dbReference>
<proteinExistence type="predicted"/>
<evidence type="ECO:0000259" key="19">
    <source>
        <dbReference type="PROSITE" id="PS50003"/>
    </source>
</evidence>
<sequence length="969" mass="108110">AHVENEEQYTQALEKFGGNCVCRDDPDLGTAFLKFSVFTKELTALFKNLIQNMNNIITFPLDSLLKGDLKGVKGDLKKPFDKAWKDYETKVTKIEKEKKEHAKLHGMIRTEISGAEIAEEMEKERRFFQLQMCEYLLKVNEIKIKKGVDLLQNLIKYFHAQCNFFQDGLKAVESLKPSIETLSTDLYTIKQAQDEERRQLTQLRDILKSALQVDQKEDSQIRQSTTYSLHQPQGNKEHGTERNGSLYKKSDGIRKVWQKRKCSVKNGFLTISHGTANRPPAKLNLLTCQVKTNPEEKKCFDLISHDRTYHFQAEDEQECQIWTSVLQNSKEEALNNAFKGDDNTGENNIVQELTKEIISEVQRMTGNDVCCDCGAQDPTWLSTNLGILTCIECSGIHRELGVHYSRMQSLTLDVLGTSELLLAKNIGNAGFNEIMEFCLPVDEVVKPNPSSDMNARKDYITAKYIERKYARKKHADNAAKLHALCEAVKSRDILGLVQVYADGVDLTEKIPLANGHEQDETALHLAVRSVDRTSLHIVDFLVQNSGNLDKQTCKGSTALHYCCLTDNVECLKLLLRGKASIEIANESGETPLDIAKRLKHTHCEELLTQALSGRFNSHVHVEYEWRLLHEDLDESDDDVDEKLQPVPMLNNPFSVKFFPNIQSKPPLVQLEAVSCCSIACYLGEETDPHLSTASFQVVVESDKVSPQPPFLQAEQPQLPQPLLIKLYFPLFLVQPSVLGSGIQTISSSNAMWKTNSLGVESISRQRSSSDPPAIHPPVPPLRVTSTNVLSPAPPPPVAKTASIIEALNQQSKQQPAPPQTKPTPPPLPPQPPSRISQRKPIPGTEKSSGLTNKGQSRGLGSLQQTGNSGESSSVCEIPVTQTGSTTNTLAQIQPPAPMPRKSQISKTKPKRVKAIYNCVADNPDELTFSEGDIIVVDGEEDQEWWIGHIDGDPSRKGAFPVSFVHFIVD</sequence>
<evidence type="ECO:0000256" key="15">
    <source>
        <dbReference type="PROSITE-ProRule" id="PRU00192"/>
    </source>
</evidence>
<evidence type="ECO:0000256" key="17">
    <source>
        <dbReference type="SAM" id="MobiDB-lite"/>
    </source>
</evidence>
<evidence type="ECO:0000259" key="20">
    <source>
        <dbReference type="PROSITE" id="PS50115"/>
    </source>
</evidence>
<keyword evidence="7" id="KW-0597">Phosphoprotein</keyword>
<feature type="compositionally biased region" description="Polar residues" evidence="17">
    <location>
        <begin position="845"/>
        <end position="855"/>
    </location>
</feature>
<dbReference type="EMBL" id="VZZW01000527">
    <property type="protein sequence ID" value="NXW31808.1"/>
    <property type="molecule type" value="Genomic_DNA"/>
</dbReference>
<evidence type="ECO:0000256" key="8">
    <source>
        <dbReference type="ARBA" id="ARBA00022723"/>
    </source>
</evidence>
<dbReference type="GO" id="GO:0005794">
    <property type="term" value="C:Golgi apparatus"/>
    <property type="evidence" value="ECO:0007669"/>
    <property type="project" value="UniProtKB-SubCell"/>
</dbReference>
<keyword evidence="4 15" id="KW-0728">SH3 domain</keyword>
<feature type="region of interest" description="Disordered" evidence="17">
    <location>
        <begin position="217"/>
        <end position="246"/>
    </location>
</feature>
<gene>
    <name evidence="21" type="primary">Asap2</name>
    <name evidence="21" type="ORF">PHASIM_R01959</name>
</gene>
<dbReference type="PRINTS" id="PR00405">
    <property type="entry name" value="REVINTRACTNG"/>
</dbReference>
<dbReference type="Pfam" id="PF00169">
    <property type="entry name" value="PH"/>
    <property type="match status" value="1"/>
</dbReference>
<dbReference type="InterPro" id="IPR001452">
    <property type="entry name" value="SH3_domain"/>
</dbReference>
<dbReference type="PROSITE" id="PS50297">
    <property type="entry name" value="ANK_REP_REGION"/>
    <property type="match status" value="1"/>
</dbReference>
<dbReference type="PROSITE" id="PS50002">
    <property type="entry name" value="SH3"/>
    <property type="match status" value="1"/>
</dbReference>
<dbReference type="PROSITE" id="PS50088">
    <property type="entry name" value="ANK_REPEAT"/>
    <property type="match status" value="1"/>
</dbReference>
<dbReference type="InterPro" id="IPR038508">
    <property type="entry name" value="ArfGAP_dom_sf"/>
</dbReference>
<dbReference type="InterPro" id="IPR036028">
    <property type="entry name" value="SH3-like_dom_sf"/>
</dbReference>
<comment type="subcellular location">
    <subcellularLocation>
        <location evidence="2">Cytoplasm</location>
    </subcellularLocation>
    <subcellularLocation>
        <location evidence="3">Golgi apparatus</location>
    </subcellularLocation>
    <subcellularLocation>
        <location evidence="1">Membrane</location>
    </subcellularLocation>
</comment>
<dbReference type="SMART" id="SM00233">
    <property type="entry name" value="PH"/>
    <property type="match status" value="1"/>
</dbReference>
<feature type="repeat" description="ANK" evidence="14">
    <location>
        <begin position="554"/>
        <end position="586"/>
    </location>
</feature>
<dbReference type="Gene3D" id="1.25.40.20">
    <property type="entry name" value="Ankyrin repeat-containing domain"/>
    <property type="match status" value="1"/>
</dbReference>
<evidence type="ECO:0000256" key="9">
    <source>
        <dbReference type="ARBA" id="ARBA00022737"/>
    </source>
</evidence>
<evidence type="ECO:0000256" key="13">
    <source>
        <dbReference type="ARBA" id="ARBA00023136"/>
    </source>
</evidence>
<dbReference type="InterPro" id="IPR043593">
    <property type="entry name" value="ASAP"/>
</dbReference>
<evidence type="ECO:0000256" key="14">
    <source>
        <dbReference type="PROSITE-ProRule" id="PRU00023"/>
    </source>
</evidence>
<evidence type="ECO:0000256" key="2">
    <source>
        <dbReference type="ARBA" id="ARBA00004496"/>
    </source>
</evidence>
<evidence type="ECO:0000313" key="22">
    <source>
        <dbReference type="Proteomes" id="UP000556165"/>
    </source>
</evidence>
<dbReference type="InterPro" id="IPR036770">
    <property type="entry name" value="Ankyrin_rpt-contain_sf"/>
</dbReference>
<dbReference type="CDD" id="cd08849">
    <property type="entry name" value="ArfGap_ASAP2"/>
    <property type="match status" value="1"/>
</dbReference>
<feature type="compositionally biased region" description="Polar residues" evidence="17">
    <location>
        <begin position="221"/>
        <end position="234"/>
    </location>
</feature>
<dbReference type="FunFam" id="1.10.220.150:FF:000002">
    <property type="entry name" value="arf-GAP with SH3 domain, ANK repeat and PH domain-containing protein 1"/>
    <property type="match status" value="1"/>
</dbReference>
<dbReference type="SUPFAM" id="SSF50044">
    <property type="entry name" value="SH3-domain"/>
    <property type="match status" value="1"/>
</dbReference>
<dbReference type="Gene3D" id="2.30.29.30">
    <property type="entry name" value="Pleckstrin-homology domain (PH domain)/Phosphotyrosine-binding domain (PTB)"/>
    <property type="match status" value="1"/>
</dbReference>
<evidence type="ECO:0000256" key="10">
    <source>
        <dbReference type="ARBA" id="ARBA00022833"/>
    </source>
</evidence>
<feature type="non-terminal residue" evidence="21">
    <location>
        <position position="1"/>
    </location>
</feature>
<dbReference type="SMART" id="SM00326">
    <property type="entry name" value="SH3"/>
    <property type="match status" value="1"/>
</dbReference>
<dbReference type="Gene3D" id="1.10.220.150">
    <property type="entry name" value="Arf GTPase activating protein"/>
    <property type="match status" value="1"/>
</dbReference>
<keyword evidence="22" id="KW-1185">Reference proteome</keyword>
<keyword evidence="13" id="KW-0472">Membrane</keyword>
<dbReference type="SMART" id="SM00248">
    <property type="entry name" value="ANK"/>
    <property type="match status" value="3"/>
</dbReference>
<dbReference type="PANTHER" id="PTHR45854:SF4">
    <property type="entry name" value="ARF-GAP WITH SH3 DOMAIN, ANK REPEAT AND PH DOMAIN-CONTAINING PROTEIN 2"/>
    <property type="match status" value="1"/>
</dbReference>
<dbReference type="AlphaFoldDB" id="A0A7L4B4B0"/>
<dbReference type="FunFam" id="1.20.1270.60:FF:000004">
    <property type="entry name" value="Arf-GAP with SH3 domain, ANK repeat and PH domain-containing protein 1"/>
    <property type="match status" value="1"/>
</dbReference>
<dbReference type="InterPro" id="IPR001849">
    <property type="entry name" value="PH_domain"/>
</dbReference>
<dbReference type="GO" id="GO:0008270">
    <property type="term" value="F:zinc ion binding"/>
    <property type="evidence" value="ECO:0007669"/>
    <property type="project" value="UniProtKB-KW"/>
</dbReference>
<dbReference type="FunFam" id="1.25.40.20:FF:000006">
    <property type="entry name" value="Arf-GAP with SH3 domain, ANK repeat and PH domain-containing protein 2"/>
    <property type="match status" value="1"/>
</dbReference>
<dbReference type="PROSITE" id="PS50003">
    <property type="entry name" value="PH_DOMAIN"/>
    <property type="match status" value="1"/>
</dbReference>
<dbReference type="Gene3D" id="1.25.40.950">
    <property type="match status" value="1"/>
</dbReference>
<comment type="caution">
    <text evidence="21">The sequence shown here is derived from an EMBL/GenBank/DDBJ whole genome shotgun (WGS) entry which is preliminary data.</text>
</comment>
<dbReference type="InterPro" id="IPR027267">
    <property type="entry name" value="AH/BAR_dom_sf"/>
</dbReference>
<dbReference type="PANTHER" id="PTHR45854">
    <property type="entry name" value="ASAP FAMILY MEMBER"/>
    <property type="match status" value="1"/>
</dbReference>
<feature type="non-terminal residue" evidence="21">
    <location>
        <position position="969"/>
    </location>
</feature>
<feature type="region of interest" description="Disordered" evidence="17">
    <location>
        <begin position="762"/>
        <end position="875"/>
    </location>
</feature>
<dbReference type="FunFam" id="2.30.30.40:FF:000012">
    <property type="entry name" value="Arf-GAP with SH3 domain, ANK repeat and PH domain-containing protein 2"/>
    <property type="match status" value="1"/>
</dbReference>
<keyword evidence="8" id="KW-0479">Metal-binding</keyword>
<evidence type="ECO:0000313" key="21">
    <source>
        <dbReference type="EMBL" id="NXW31808.1"/>
    </source>
</evidence>
<evidence type="ECO:0000256" key="7">
    <source>
        <dbReference type="ARBA" id="ARBA00022553"/>
    </source>
</evidence>
<name>A0A7L4B4B0_9CHAR</name>
<dbReference type="FunFam" id="2.30.29.30:FF:000012">
    <property type="entry name" value="Arf-GAP with SH3 domain, ANK repeat and PH domain-containing protein 2"/>
    <property type="match status" value="1"/>
</dbReference>
<dbReference type="Pfam" id="PF12796">
    <property type="entry name" value="Ank_2"/>
    <property type="match status" value="1"/>
</dbReference>
<evidence type="ECO:0000259" key="18">
    <source>
        <dbReference type="PROSITE" id="PS50002"/>
    </source>
</evidence>
<keyword evidence="11" id="KW-0333">Golgi apparatus</keyword>
<evidence type="ECO:0000256" key="12">
    <source>
        <dbReference type="ARBA" id="ARBA00023043"/>
    </source>
</evidence>
<evidence type="ECO:0000256" key="16">
    <source>
        <dbReference type="PROSITE-ProRule" id="PRU00288"/>
    </source>
</evidence>
<keyword evidence="10" id="KW-0862">Zinc</keyword>
<feature type="compositionally biased region" description="Pro residues" evidence="17">
    <location>
        <begin position="815"/>
        <end position="832"/>
    </location>
</feature>
<dbReference type="Gene3D" id="2.30.30.40">
    <property type="entry name" value="SH3 Domains"/>
    <property type="match status" value="1"/>
</dbReference>
<evidence type="ECO:0000256" key="5">
    <source>
        <dbReference type="ARBA" id="ARBA00022468"/>
    </source>
</evidence>
<dbReference type="InterPro" id="IPR002110">
    <property type="entry name" value="Ankyrin_rpt"/>
</dbReference>
<dbReference type="Pfam" id="PF16746">
    <property type="entry name" value="BAR_3"/>
    <property type="match status" value="1"/>
</dbReference>
<dbReference type="SUPFAM" id="SSF103657">
    <property type="entry name" value="BAR/IMD domain-like"/>
    <property type="match status" value="1"/>
</dbReference>
<evidence type="ECO:0000256" key="6">
    <source>
        <dbReference type="ARBA" id="ARBA00022490"/>
    </source>
</evidence>
<dbReference type="InterPro" id="IPR035677">
    <property type="entry name" value="ASAP2_SH3"/>
</dbReference>
<dbReference type="InterPro" id="IPR001164">
    <property type="entry name" value="ArfGAP_dom"/>
</dbReference>
<reference evidence="21 22" key="1">
    <citation type="submission" date="2019-09" db="EMBL/GenBank/DDBJ databases">
        <title>Bird 10,000 Genomes (B10K) Project - Family phase.</title>
        <authorList>
            <person name="Zhang G."/>
        </authorList>
    </citation>
    <scope>NUCLEOTIDE SEQUENCE [LARGE SCALE GENOMIC DNA]</scope>
    <source>
        <strain evidence="21">B10K-DU-009-16</strain>
        <tissue evidence="21">Muscle</tissue>
    </source>
</reference>
<feature type="domain" description="SH3" evidence="18">
    <location>
        <begin position="907"/>
        <end position="969"/>
    </location>
</feature>
<keyword evidence="9" id="KW-0677">Repeat</keyword>
<feature type="domain" description="PH" evidence="19">
    <location>
        <begin position="239"/>
        <end position="331"/>
    </location>
</feature>
<dbReference type="SUPFAM" id="SSF57863">
    <property type="entry name" value="ArfGap/RecO-like zinc finger"/>
    <property type="match status" value="1"/>
</dbReference>
<evidence type="ECO:0000256" key="4">
    <source>
        <dbReference type="ARBA" id="ARBA00022443"/>
    </source>
</evidence>
<feature type="compositionally biased region" description="Polar residues" evidence="17">
    <location>
        <begin position="861"/>
        <end position="875"/>
    </location>
</feature>
<dbReference type="CDD" id="cd13251">
    <property type="entry name" value="PH_ASAP"/>
    <property type="match status" value="1"/>
</dbReference>
<dbReference type="GO" id="GO:0016020">
    <property type="term" value="C:membrane"/>
    <property type="evidence" value="ECO:0007669"/>
    <property type="project" value="UniProtKB-SubCell"/>
</dbReference>
<dbReference type="CDD" id="cd11966">
    <property type="entry name" value="SH3_ASAP2"/>
    <property type="match status" value="1"/>
</dbReference>
<evidence type="ECO:0000256" key="3">
    <source>
        <dbReference type="ARBA" id="ARBA00004555"/>
    </source>
</evidence>
<dbReference type="FunFam" id="1.25.40.950:FF:000001">
    <property type="entry name" value="Arf-GAP with SH3 domain, ANK repeat and PH domain-containing protein 1"/>
    <property type="match status" value="1"/>
</dbReference>
<dbReference type="Pfam" id="PF01412">
    <property type="entry name" value="ArfGap"/>
    <property type="match status" value="1"/>
</dbReference>
<dbReference type="SUPFAM" id="SSF48403">
    <property type="entry name" value="Ankyrin repeat"/>
    <property type="match status" value="1"/>
</dbReference>
<dbReference type="SUPFAM" id="SSF50729">
    <property type="entry name" value="PH domain-like"/>
    <property type="match status" value="1"/>
</dbReference>
<evidence type="ECO:0000256" key="1">
    <source>
        <dbReference type="ARBA" id="ARBA00004370"/>
    </source>
</evidence>
<accession>A0A7L4B4B0</accession>
<keyword evidence="12 14" id="KW-0040">ANK repeat</keyword>
<dbReference type="InterPro" id="IPR011993">
    <property type="entry name" value="PH-like_dom_sf"/>
</dbReference>
<keyword evidence="5" id="KW-0343">GTPase activation</keyword>